<evidence type="ECO:0000259" key="7">
    <source>
        <dbReference type="Pfam" id="PF00808"/>
    </source>
</evidence>
<dbReference type="NCBIfam" id="NF043032">
    <property type="entry name" value="archaea_histone"/>
    <property type="match status" value="1"/>
</dbReference>
<dbReference type="InterPro" id="IPR003958">
    <property type="entry name" value="CBFA_NFYB_domain"/>
</dbReference>
<reference evidence="9" key="1">
    <citation type="submission" date="2019-01" db="EMBL/GenBank/DDBJ databases">
        <title>Anaerobic oxidation of ethane by archaea from a marine hydrocarbon seep.</title>
        <authorList>
            <person name="Musat F."/>
        </authorList>
    </citation>
    <scope>NUCLEOTIDE SEQUENCE [LARGE SCALE GENOMIC DNA]</scope>
</reference>
<dbReference type="GO" id="GO:0005737">
    <property type="term" value="C:cytoplasm"/>
    <property type="evidence" value="ECO:0007669"/>
    <property type="project" value="UniProtKB-SubCell"/>
</dbReference>
<dbReference type="SUPFAM" id="SSF47113">
    <property type="entry name" value="Histone-fold"/>
    <property type="match status" value="1"/>
</dbReference>
<comment type="subcellular location">
    <subcellularLocation>
        <location evidence="1">Chromosome</location>
    </subcellularLocation>
    <subcellularLocation>
        <location evidence="2">Cytoplasm</location>
    </subcellularLocation>
</comment>
<accession>A0A8B3S2G3</accession>
<sequence>MWNITPLLVNLDKRSDFMAKINILSFAPVGRIIKRAGATRVSETGREALAEHLEEYGTKIARRAVDLAKHAKRVTVTAEDIKQALKDKL</sequence>
<name>A0A8B3S2G3_9EURY</name>
<dbReference type="EMBL" id="RPGO01000029">
    <property type="protein sequence ID" value="RZB29343.1"/>
    <property type="molecule type" value="Genomic_DNA"/>
</dbReference>
<dbReference type="InterPro" id="IPR050947">
    <property type="entry name" value="Archaeal_histone_HMF"/>
</dbReference>
<keyword evidence="4" id="KW-0158">Chromosome</keyword>
<gene>
    <name evidence="8" type="ORF">AEth_01311</name>
</gene>
<evidence type="ECO:0000256" key="1">
    <source>
        <dbReference type="ARBA" id="ARBA00004286"/>
    </source>
</evidence>
<evidence type="ECO:0000313" key="9">
    <source>
        <dbReference type="Proteomes" id="UP000291831"/>
    </source>
</evidence>
<evidence type="ECO:0000256" key="5">
    <source>
        <dbReference type="ARBA" id="ARBA00022490"/>
    </source>
</evidence>
<dbReference type="Gene3D" id="1.10.20.10">
    <property type="entry name" value="Histone, subunit A"/>
    <property type="match status" value="1"/>
</dbReference>
<evidence type="ECO:0000256" key="2">
    <source>
        <dbReference type="ARBA" id="ARBA00004496"/>
    </source>
</evidence>
<dbReference type="InterPro" id="IPR050004">
    <property type="entry name" value="HmfB-like"/>
</dbReference>
<evidence type="ECO:0000256" key="6">
    <source>
        <dbReference type="ARBA" id="ARBA00023125"/>
    </source>
</evidence>
<dbReference type="Proteomes" id="UP000291831">
    <property type="component" value="Unassembled WGS sequence"/>
</dbReference>
<evidence type="ECO:0000256" key="3">
    <source>
        <dbReference type="ARBA" id="ARBA00008264"/>
    </source>
</evidence>
<dbReference type="AlphaFoldDB" id="A0A8B3S2G3"/>
<dbReference type="GO" id="GO:0005694">
    <property type="term" value="C:chromosome"/>
    <property type="evidence" value="ECO:0007669"/>
    <property type="project" value="UniProtKB-SubCell"/>
</dbReference>
<evidence type="ECO:0000313" key="8">
    <source>
        <dbReference type="EMBL" id="RZB29343.1"/>
    </source>
</evidence>
<organism evidence="8 9">
    <name type="scientific">Candidatus Argoarchaeum ethanivorans</name>
    <dbReference type="NCBI Taxonomy" id="2608793"/>
    <lineage>
        <taxon>Archaea</taxon>
        <taxon>Methanobacteriati</taxon>
        <taxon>Methanobacteriota</taxon>
        <taxon>Stenosarchaea group</taxon>
        <taxon>Methanomicrobia</taxon>
        <taxon>Methanosarcinales</taxon>
        <taxon>Methanosarcinales incertae sedis</taxon>
        <taxon>GOM Arc I cluster</taxon>
        <taxon>Candidatus Argoarchaeum</taxon>
    </lineage>
</organism>
<proteinExistence type="inferred from homology"/>
<dbReference type="PANTHER" id="PTHR47828">
    <property type="entry name" value="ARCHAEAL HISTONE A"/>
    <property type="match status" value="1"/>
</dbReference>
<protein>
    <recommendedName>
        <fullName evidence="7">Transcription factor CBF/NF-Y/archaeal histone domain-containing protein</fullName>
    </recommendedName>
</protein>
<keyword evidence="5" id="KW-0963">Cytoplasm</keyword>
<dbReference type="InterPro" id="IPR009072">
    <property type="entry name" value="Histone-fold"/>
</dbReference>
<feature type="domain" description="Transcription factor CBF/NF-Y/archaeal histone" evidence="7">
    <location>
        <begin position="26"/>
        <end position="85"/>
    </location>
</feature>
<dbReference type="Pfam" id="PF00808">
    <property type="entry name" value="CBFD_NFYB_HMF"/>
    <property type="match status" value="1"/>
</dbReference>
<dbReference type="PANTHER" id="PTHR47828:SF1">
    <property type="entry name" value="ARCHAEAL HISTONE A"/>
    <property type="match status" value="1"/>
</dbReference>
<dbReference type="GO" id="GO:0003677">
    <property type="term" value="F:DNA binding"/>
    <property type="evidence" value="ECO:0007669"/>
    <property type="project" value="UniProtKB-KW"/>
</dbReference>
<evidence type="ECO:0000256" key="4">
    <source>
        <dbReference type="ARBA" id="ARBA00022454"/>
    </source>
</evidence>
<comment type="similarity">
    <text evidence="3">Belongs to the archaeal histone HMF family.</text>
</comment>
<keyword evidence="6" id="KW-0238">DNA-binding</keyword>
<dbReference type="GO" id="GO:0046982">
    <property type="term" value="F:protein heterodimerization activity"/>
    <property type="evidence" value="ECO:0007669"/>
    <property type="project" value="InterPro"/>
</dbReference>
<dbReference type="CDD" id="cd22909">
    <property type="entry name" value="HFD_archaea_histone-like"/>
    <property type="match status" value="1"/>
</dbReference>
<comment type="caution">
    <text evidence="8">The sequence shown here is derived from an EMBL/GenBank/DDBJ whole genome shotgun (WGS) entry which is preliminary data.</text>
</comment>